<feature type="region of interest" description="Disordered" evidence="1">
    <location>
        <begin position="114"/>
        <end position="159"/>
    </location>
</feature>
<evidence type="ECO:0000313" key="2">
    <source>
        <dbReference type="EMBL" id="CAB1445793.1"/>
    </source>
</evidence>
<proteinExistence type="predicted"/>
<dbReference type="AlphaFoldDB" id="A0A9N7VCC0"/>
<sequence length="159" mass="17516">MIHKCGRLWLRGRVVVLQPEEYFSATSVPLTDAPASVSSGRWRVSPPALLSEAQSSQLSEEEVQPAVSSELKVRHKYGAKRVFKLKIKSGFFLDSLRGDRFFFSLVFLGEGGDRRGSGAGCAWSVGAERSARPAGTASEEERERGSVPERRRRDSAGLF</sequence>
<name>A0A9N7VCC0_PLEPL</name>
<feature type="compositionally biased region" description="Basic and acidic residues" evidence="1">
    <location>
        <begin position="139"/>
        <end position="159"/>
    </location>
</feature>
<evidence type="ECO:0000256" key="1">
    <source>
        <dbReference type="SAM" id="MobiDB-lite"/>
    </source>
</evidence>
<evidence type="ECO:0000313" key="3">
    <source>
        <dbReference type="Proteomes" id="UP001153269"/>
    </source>
</evidence>
<protein>
    <submittedName>
        <fullName evidence="2">Uncharacterized protein</fullName>
    </submittedName>
</protein>
<keyword evidence="3" id="KW-1185">Reference proteome</keyword>
<organism evidence="2 3">
    <name type="scientific">Pleuronectes platessa</name>
    <name type="common">European plaice</name>
    <dbReference type="NCBI Taxonomy" id="8262"/>
    <lineage>
        <taxon>Eukaryota</taxon>
        <taxon>Metazoa</taxon>
        <taxon>Chordata</taxon>
        <taxon>Craniata</taxon>
        <taxon>Vertebrata</taxon>
        <taxon>Euteleostomi</taxon>
        <taxon>Actinopterygii</taxon>
        <taxon>Neopterygii</taxon>
        <taxon>Teleostei</taxon>
        <taxon>Neoteleostei</taxon>
        <taxon>Acanthomorphata</taxon>
        <taxon>Carangaria</taxon>
        <taxon>Pleuronectiformes</taxon>
        <taxon>Pleuronectoidei</taxon>
        <taxon>Pleuronectidae</taxon>
        <taxon>Pleuronectes</taxon>
    </lineage>
</organism>
<gene>
    <name evidence="2" type="ORF">PLEPLA_LOCUS33530</name>
</gene>
<reference evidence="2" key="1">
    <citation type="submission" date="2020-03" db="EMBL/GenBank/DDBJ databases">
        <authorList>
            <person name="Weist P."/>
        </authorList>
    </citation>
    <scope>NUCLEOTIDE SEQUENCE</scope>
</reference>
<comment type="caution">
    <text evidence="2">The sequence shown here is derived from an EMBL/GenBank/DDBJ whole genome shotgun (WGS) entry which is preliminary data.</text>
</comment>
<dbReference type="EMBL" id="CADEAL010003780">
    <property type="protein sequence ID" value="CAB1445793.1"/>
    <property type="molecule type" value="Genomic_DNA"/>
</dbReference>
<accession>A0A9N7VCC0</accession>
<dbReference type="Proteomes" id="UP001153269">
    <property type="component" value="Unassembled WGS sequence"/>
</dbReference>